<name>A0AAD2FKX8_9STRA</name>
<dbReference type="EMBL" id="CAKOGP040001668">
    <property type="protein sequence ID" value="CAJ1946240.1"/>
    <property type="molecule type" value="Genomic_DNA"/>
</dbReference>
<keyword evidence="3" id="KW-1185">Reference proteome</keyword>
<protein>
    <submittedName>
        <fullName evidence="2">Uncharacterized protein</fullName>
    </submittedName>
</protein>
<gene>
    <name evidence="2" type="ORF">CYCCA115_LOCUS10381</name>
</gene>
<evidence type="ECO:0000313" key="2">
    <source>
        <dbReference type="EMBL" id="CAJ1946240.1"/>
    </source>
</evidence>
<proteinExistence type="predicted"/>
<dbReference type="Proteomes" id="UP001295423">
    <property type="component" value="Unassembled WGS sequence"/>
</dbReference>
<evidence type="ECO:0000313" key="3">
    <source>
        <dbReference type="Proteomes" id="UP001295423"/>
    </source>
</evidence>
<organism evidence="2 3">
    <name type="scientific">Cylindrotheca closterium</name>
    <dbReference type="NCBI Taxonomy" id="2856"/>
    <lineage>
        <taxon>Eukaryota</taxon>
        <taxon>Sar</taxon>
        <taxon>Stramenopiles</taxon>
        <taxon>Ochrophyta</taxon>
        <taxon>Bacillariophyta</taxon>
        <taxon>Bacillariophyceae</taxon>
        <taxon>Bacillariophycidae</taxon>
        <taxon>Bacillariales</taxon>
        <taxon>Bacillariaceae</taxon>
        <taxon>Cylindrotheca</taxon>
    </lineage>
</organism>
<feature type="region of interest" description="Disordered" evidence="1">
    <location>
        <begin position="36"/>
        <end position="55"/>
    </location>
</feature>
<dbReference type="AlphaFoldDB" id="A0AAD2FKX8"/>
<comment type="caution">
    <text evidence="2">The sequence shown here is derived from an EMBL/GenBank/DDBJ whole genome shotgun (WGS) entry which is preliminary data.</text>
</comment>
<evidence type="ECO:0000256" key="1">
    <source>
        <dbReference type="SAM" id="MobiDB-lite"/>
    </source>
</evidence>
<reference evidence="2" key="1">
    <citation type="submission" date="2023-08" db="EMBL/GenBank/DDBJ databases">
        <authorList>
            <person name="Audoor S."/>
            <person name="Bilcke G."/>
        </authorList>
    </citation>
    <scope>NUCLEOTIDE SEQUENCE</scope>
</reference>
<accession>A0AAD2FKX8</accession>
<sequence length="144" mass="16507">MELLKPQTTTMSELPRQQTIHACKQQQSKVFELPRMYESDHSSVSSADSREDGNIIPDPATLLNLKRSLAWSQDSEESINIDMNTDDADVVDVASFLSSWSTKIDMTNSMQQNDGKENGIRPVHWEQQVQNQQNLESIYRDFMQ</sequence>